<evidence type="ECO:0000313" key="2">
    <source>
        <dbReference type="EMBL" id="GEB84835.1"/>
    </source>
</evidence>
<reference evidence="2 3" key="1">
    <citation type="submission" date="2019-06" db="EMBL/GenBank/DDBJ databases">
        <title>Whole genome shotgun sequence of Acetobacter peroxydans NBRC 13755.</title>
        <authorList>
            <person name="Hosoyama A."/>
            <person name="Uohara A."/>
            <person name="Ohji S."/>
            <person name="Ichikawa N."/>
        </authorList>
    </citation>
    <scope>NUCLEOTIDE SEQUENCE [LARGE SCALE GENOMIC DNA]</scope>
    <source>
        <strain evidence="2 3">NBRC 13755</strain>
    </source>
</reference>
<proteinExistence type="predicted"/>
<name>A0A4Y3TVR6_9PROT</name>
<comment type="caution">
    <text evidence="2">The sequence shown here is derived from an EMBL/GenBank/DDBJ whole genome shotgun (WGS) entry which is preliminary data.</text>
</comment>
<keyword evidence="1" id="KW-1133">Transmembrane helix</keyword>
<gene>
    <name evidence="2" type="ORF">APE01nite_06320</name>
</gene>
<accession>A0A4Y3TVR6</accession>
<dbReference type="OrthoDB" id="7283357at2"/>
<dbReference type="EMBL" id="BJMV01000002">
    <property type="protein sequence ID" value="GEB84835.1"/>
    <property type="molecule type" value="Genomic_DNA"/>
</dbReference>
<keyword evidence="3" id="KW-1185">Reference proteome</keyword>
<evidence type="ECO:0000256" key="1">
    <source>
        <dbReference type="SAM" id="Phobius"/>
    </source>
</evidence>
<sequence>MSEDLFREVDDALRTERLRRVAWRYAGLAAVAVLVAGGAAGGWAWHVSQLNTARQKATGAYLTALNQTGNLPMPMDGATTPTALSKTAQEGLDTLRELGAQAPGGVAVMARLQEAGMQAARGDTKAALAAWDSVQADESAPRLLRDLASLLWCRQQLDTANPAELRSRLSVLSGKDQPWYGLATEALALLDVREGHIDDARRKFAALMAQPDLPSGVRSRAQDMMQALDPSAG</sequence>
<evidence type="ECO:0000313" key="3">
    <source>
        <dbReference type="Proteomes" id="UP000317730"/>
    </source>
</evidence>
<keyword evidence="1" id="KW-0472">Membrane</keyword>
<organism evidence="2 3">
    <name type="scientific">Acetobacter peroxydans</name>
    <dbReference type="NCBI Taxonomy" id="104098"/>
    <lineage>
        <taxon>Bacteria</taxon>
        <taxon>Pseudomonadati</taxon>
        <taxon>Pseudomonadota</taxon>
        <taxon>Alphaproteobacteria</taxon>
        <taxon>Acetobacterales</taxon>
        <taxon>Acetobacteraceae</taxon>
        <taxon>Acetobacter</taxon>
    </lineage>
</organism>
<protein>
    <submittedName>
        <fullName evidence="2">Uncharacterized protein</fullName>
    </submittedName>
</protein>
<dbReference type="RefSeq" id="WP_141374763.1">
    <property type="nucleotide sequence ID" value="NZ_BAPL01000030.1"/>
</dbReference>
<dbReference type="AlphaFoldDB" id="A0A4Y3TVR6"/>
<keyword evidence="1" id="KW-0812">Transmembrane</keyword>
<feature type="transmembrane region" description="Helical" evidence="1">
    <location>
        <begin position="21"/>
        <end position="45"/>
    </location>
</feature>
<dbReference type="Proteomes" id="UP000317730">
    <property type="component" value="Unassembled WGS sequence"/>
</dbReference>